<dbReference type="GO" id="GO:0005829">
    <property type="term" value="C:cytosol"/>
    <property type="evidence" value="ECO:0007669"/>
    <property type="project" value="TreeGrafter"/>
</dbReference>
<evidence type="ECO:0000256" key="7">
    <source>
        <dbReference type="ARBA" id="ARBA00022977"/>
    </source>
</evidence>
<dbReference type="Proteomes" id="UP000182589">
    <property type="component" value="Unassembled WGS sequence"/>
</dbReference>
<evidence type="ECO:0000313" key="12">
    <source>
        <dbReference type="EMBL" id="SDW50859.1"/>
    </source>
</evidence>
<dbReference type="Pfam" id="PF03070">
    <property type="entry name" value="TENA_THI-4"/>
    <property type="match status" value="1"/>
</dbReference>
<proteinExistence type="inferred from homology"/>
<dbReference type="Proteomes" id="UP001157137">
    <property type="component" value="Unassembled WGS sequence"/>
</dbReference>
<reference evidence="12" key="1">
    <citation type="submission" date="2016-10" db="EMBL/GenBank/DDBJ databases">
        <authorList>
            <person name="de Groot N.N."/>
        </authorList>
    </citation>
    <scope>NUCLEOTIDE SEQUENCE [LARGE SCALE GENOMIC DNA]</scope>
    <source>
        <strain evidence="12">DSM 12489</strain>
    </source>
</reference>
<dbReference type="NCBIfam" id="TIGR04306">
    <property type="entry name" value="salvage_TenA"/>
    <property type="match status" value="1"/>
</dbReference>
<dbReference type="InterPro" id="IPR016084">
    <property type="entry name" value="Haem_Oase-like_multi-hlx"/>
</dbReference>
<evidence type="ECO:0000256" key="5">
    <source>
        <dbReference type="ARBA" id="ARBA00012684"/>
    </source>
</evidence>
<dbReference type="Gene3D" id="1.20.910.10">
    <property type="entry name" value="Heme oxygenase-like"/>
    <property type="match status" value="1"/>
</dbReference>
<protein>
    <recommendedName>
        <fullName evidence="6 9">Aminopyrimidine aminohydrolase</fullName>
        <ecNumber evidence="5 9">3.5.99.2</ecNumber>
    </recommendedName>
</protein>
<comment type="subunit">
    <text evidence="4">Homotetramer.</text>
</comment>
<comment type="function">
    <text evidence="9">Catalyzes an amino-pyrimidine hydrolysis reaction at the C5' of the pyrimidine moiety of thiamine compounds, a reaction that is part of a thiamine salvage pathway.</text>
</comment>
<dbReference type="PANTHER" id="PTHR43198:SF2">
    <property type="entry name" value="SI:CH1073-67J19.1-RELATED"/>
    <property type="match status" value="1"/>
</dbReference>
<dbReference type="UniPathway" id="UPA00060"/>
<reference evidence="11" key="3">
    <citation type="submission" date="2023-02" db="EMBL/GenBank/DDBJ databases">
        <title>Proposal of a novel subspecies: Alicyclobacillus hesperidum subspecies aegle.</title>
        <authorList>
            <person name="Goto K."/>
            <person name="Fujii T."/>
            <person name="Yasui K."/>
            <person name="Mochida K."/>
            <person name="Kato-Tanaka Y."/>
            <person name="Morohoshi S."/>
            <person name="An S.Y."/>
            <person name="Kasai H."/>
            <person name="Yokota A."/>
        </authorList>
    </citation>
    <scope>NUCLEOTIDE SEQUENCE</scope>
    <source>
        <strain evidence="11">DSM 12766</strain>
    </source>
</reference>
<evidence type="ECO:0000313" key="11">
    <source>
        <dbReference type="EMBL" id="GLV14069.1"/>
    </source>
</evidence>
<evidence type="ECO:0000256" key="2">
    <source>
        <dbReference type="ARBA" id="ARBA00004948"/>
    </source>
</evidence>
<dbReference type="STRING" id="89784.SAMN04489725_10739"/>
<sequence>MRFSAELYEASRPIFAATLAHPFLQGIAQGELPRDAIVRYVQQDELYLNTYCRVYAKALACADTDEHMRDFYDRVGLLLEGEHEAHDNLLQVAAVRPDERGTSAEKLPTLHHYESHLLAVAATSDFGAIIAAILPCHWLYVDLARSIVNKVQPGPDHPFSTWLSFYASDEMKASLDRLLHMLDRRAAIANEEAKAFMRAAYMTSCYLEYRFFDMAYRGESWLPANSAPVSGGRDSDV</sequence>
<evidence type="ECO:0000313" key="13">
    <source>
        <dbReference type="Proteomes" id="UP000182589"/>
    </source>
</evidence>
<feature type="domain" description="Thiaminase-2/PQQC" evidence="10">
    <location>
        <begin position="12"/>
        <end position="217"/>
    </location>
</feature>
<dbReference type="AlphaFoldDB" id="A0A1H2U5I8"/>
<accession>A0A1H2U5I8</accession>
<dbReference type="GO" id="GO:0009228">
    <property type="term" value="P:thiamine biosynthetic process"/>
    <property type="evidence" value="ECO:0007669"/>
    <property type="project" value="UniProtKB-KW"/>
</dbReference>
<dbReference type="InterPro" id="IPR004305">
    <property type="entry name" value="Thiaminase-2/PQQC"/>
</dbReference>
<name>A0A1H2U5I8_9BACL</name>
<dbReference type="InterPro" id="IPR027574">
    <property type="entry name" value="Thiaminase_II"/>
</dbReference>
<evidence type="ECO:0000256" key="9">
    <source>
        <dbReference type="RuleBase" id="RU363093"/>
    </source>
</evidence>
<comment type="catalytic activity">
    <reaction evidence="8 9">
        <text>thiamine + H2O = 5-(2-hydroxyethyl)-4-methylthiazole + 4-amino-5-hydroxymethyl-2-methylpyrimidine + H(+)</text>
        <dbReference type="Rhea" id="RHEA:17509"/>
        <dbReference type="ChEBI" id="CHEBI:15377"/>
        <dbReference type="ChEBI" id="CHEBI:15378"/>
        <dbReference type="ChEBI" id="CHEBI:16892"/>
        <dbReference type="ChEBI" id="CHEBI:17957"/>
        <dbReference type="ChEBI" id="CHEBI:18385"/>
        <dbReference type="EC" id="3.5.99.2"/>
    </reaction>
</comment>
<dbReference type="GO" id="GO:0009229">
    <property type="term" value="P:thiamine diphosphate biosynthetic process"/>
    <property type="evidence" value="ECO:0007669"/>
    <property type="project" value="UniProtKB-UniPathway"/>
</dbReference>
<dbReference type="CDD" id="cd19360">
    <property type="entry name" value="TenA_C_SaTenA-like"/>
    <property type="match status" value="1"/>
</dbReference>
<dbReference type="InterPro" id="IPR050967">
    <property type="entry name" value="Thiamine_Salvage_TenA"/>
</dbReference>
<keyword evidence="13" id="KW-1185">Reference proteome</keyword>
<evidence type="ECO:0000256" key="3">
    <source>
        <dbReference type="ARBA" id="ARBA00010264"/>
    </source>
</evidence>
<organism evidence="12 13">
    <name type="scientific">Alicyclobacillus hesperidum</name>
    <dbReference type="NCBI Taxonomy" id="89784"/>
    <lineage>
        <taxon>Bacteria</taxon>
        <taxon>Bacillati</taxon>
        <taxon>Bacillota</taxon>
        <taxon>Bacilli</taxon>
        <taxon>Bacillales</taxon>
        <taxon>Alicyclobacillaceae</taxon>
        <taxon>Alicyclobacillus</taxon>
    </lineage>
</organism>
<evidence type="ECO:0000256" key="8">
    <source>
        <dbReference type="ARBA" id="ARBA00048337"/>
    </source>
</evidence>
<comment type="similarity">
    <text evidence="3 9">Belongs to the TenA family.</text>
</comment>
<dbReference type="EMBL" id="BSRA01000009">
    <property type="protein sequence ID" value="GLV14069.1"/>
    <property type="molecule type" value="Genomic_DNA"/>
</dbReference>
<gene>
    <name evidence="11" type="primary">tenA</name>
    <name evidence="11" type="ORF">Heshes_17530</name>
    <name evidence="12" type="ORF">SAMN04489725_10739</name>
</gene>
<keyword evidence="9" id="KW-0378">Hydrolase</keyword>
<evidence type="ECO:0000256" key="6">
    <source>
        <dbReference type="ARBA" id="ARBA00013647"/>
    </source>
</evidence>
<evidence type="ECO:0000256" key="4">
    <source>
        <dbReference type="ARBA" id="ARBA00011881"/>
    </source>
</evidence>
<keyword evidence="7 9" id="KW-0784">Thiamine biosynthesis</keyword>
<evidence type="ECO:0000256" key="1">
    <source>
        <dbReference type="ARBA" id="ARBA00001881"/>
    </source>
</evidence>
<dbReference type="PANTHER" id="PTHR43198">
    <property type="entry name" value="BIFUNCTIONAL TH2 PROTEIN"/>
    <property type="match status" value="1"/>
</dbReference>
<comment type="catalytic activity">
    <reaction evidence="1 9">
        <text>4-amino-5-aminomethyl-2-methylpyrimidine + H2O = 4-amino-5-hydroxymethyl-2-methylpyrimidine + NH4(+)</text>
        <dbReference type="Rhea" id="RHEA:31799"/>
        <dbReference type="ChEBI" id="CHEBI:15377"/>
        <dbReference type="ChEBI" id="CHEBI:16892"/>
        <dbReference type="ChEBI" id="CHEBI:28938"/>
        <dbReference type="ChEBI" id="CHEBI:63416"/>
        <dbReference type="EC" id="3.5.99.2"/>
    </reaction>
</comment>
<comment type="pathway">
    <text evidence="2 9">Cofactor biosynthesis; thiamine diphosphate biosynthesis.</text>
</comment>
<reference evidence="13" key="2">
    <citation type="submission" date="2016-10" db="EMBL/GenBank/DDBJ databases">
        <authorList>
            <person name="Varghese N."/>
        </authorList>
    </citation>
    <scope>NUCLEOTIDE SEQUENCE [LARGE SCALE GENOMIC DNA]</scope>
    <source>
        <strain evidence="13">DSM 12489</strain>
    </source>
</reference>
<dbReference type="RefSeq" id="WP_074692934.1">
    <property type="nucleotide sequence ID" value="NZ_BSRA01000009.1"/>
</dbReference>
<dbReference type="SUPFAM" id="SSF48613">
    <property type="entry name" value="Heme oxygenase-like"/>
    <property type="match status" value="1"/>
</dbReference>
<dbReference type="EC" id="3.5.99.2" evidence="5 9"/>
<dbReference type="EMBL" id="FNOJ01000007">
    <property type="protein sequence ID" value="SDW50859.1"/>
    <property type="molecule type" value="Genomic_DNA"/>
</dbReference>
<dbReference type="GO" id="GO:0050334">
    <property type="term" value="F:thiaminase activity"/>
    <property type="evidence" value="ECO:0007669"/>
    <property type="project" value="UniProtKB-EC"/>
</dbReference>
<evidence type="ECO:0000259" key="10">
    <source>
        <dbReference type="Pfam" id="PF03070"/>
    </source>
</evidence>